<feature type="compositionally biased region" description="Low complexity" evidence="1">
    <location>
        <begin position="649"/>
        <end position="664"/>
    </location>
</feature>
<evidence type="ECO:0000313" key="3">
    <source>
        <dbReference type="Proteomes" id="UP001189429"/>
    </source>
</evidence>
<organism evidence="2 3">
    <name type="scientific">Prorocentrum cordatum</name>
    <dbReference type="NCBI Taxonomy" id="2364126"/>
    <lineage>
        <taxon>Eukaryota</taxon>
        <taxon>Sar</taxon>
        <taxon>Alveolata</taxon>
        <taxon>Dinophyceae</taxon>
        <taxon>Prorocentrales</taxon>
        <taxon>Prorocentraceae</taxon>
        <taxon>Prorocentrum</taxon>
    </lineage>
</organism>
<evidence type="ECO:0000256" key="1">
    <source>
        <dbReference type="SAM" id="MobiDB-lite"/>
    </source>
</evidence>
<dbReference type="InterPro" id="IPR009148">
    <property type="entry name" value="PcsB-like"/>
</dbReference>
<evidence type="ECO:0000313" key="2">
    <source>
        <dbReference type="EMBL" id="CAK0844849.1"/>
    </source>
</evidence>
<dbReference type="PRINTS" id="PR01852">
    <property type="entry name" value="SIBAPROTEIN"/>
</dbReference>
<feature type="compositionally biased region" description="Basic and acidic residues" evidence="1">
    <location>
        <begin position="679"/>
        <end position="690"/>
    </location>
</feature>
<feature type="compositionally biased region" description="Low complexity" evidence="1">
    <location>
        <begin position="621"/>
        <end position="641"/>
    </location>
</feature>
<feature type="compositionally biased region" description="Low complexity" evidence="1">
    <location>
        <begin position="375"/>
        <end position="401"/>
    </location>
</feature>
<proteinExistence type="predicted"/>
<feature type="region of interest" description="Disordered" evidence="1">
    <location>
        <begin position="291"/>
        <end position="414"/>
    </location>
</feature>
<accession>A0ABN9TG76</accession>
<dbReference type="Proteomes" id="UP001189429">
    <property type="component" value="Unassembled WGS sequence"/>
</dbReference>
<keyword evidence="3" id="KW-1185">Reference proteome</keyword>
<reference evidence="2" key="1">
    <citation type="submission" date="2023-10" db="EMBL/GenBank/DDBJ databases">
        <authorList>
            <person name="Chen Y."/>
            <person name="Shah S."/>
            <person name="Dougan E. K."/>
            <person name="Thang M."/>
            <person name="Chan C."/>
        </authorList>
    </citation>
    <scope>NUCLEOTIDE SEQUENCE [LARGE SCALE GENOMIC DNA]</scope>
</reference>
<gene>
    <name evidence="2" type="ORF">PCOR1329_LOCUS38825</name>
</gene>
<dbReference type="EMBL" id="CAUYUJ010014696">
    <property type="protein sequence ID" value="CAK0844849.1"/>
    <property type="molecule type" value="Genomic_DNA"/>
</dbReference>
<protein>
    <recommendedName>
        <fullName evidence="4">EGF-like domain-containing protein</fullName>
    </recommendedName>
</protein>
<name>A0ABN9TG76_9DINO</name>
<feature type="region of interest" description="Disordered" evidence="1">
    <location>
        <begin position="621"/>
        <end position="693"/>
    </location>
</feature>
<comment type="caution">
    <text evidence="2">The sequence shown here is derived from an EMBL/GenBank/DDBJ whole genome shotgun (WGS) entry which is preliminary data.</text>
</comment>
<evidence type="ECO:0008006" key="4">
    <source>
        <dbReference type="Google" id="ProtNLM"/>
    </source>
</evidence>
<feature type="compositionally biased region" description="Low complexity" evidence="1">
    <location>
        <begin position="301"/>
        <end position="361"/>
    </location>
</feature>
<sequence length="760" mass="76380">MSCGSSGYFGDYGQECICDAHGSSNCVNPPERYGEHGDVCAEGAECKCDGHCSCECNCDAHGSCNCLDRPSLARGRSRSGANLTQPSRCGKQGEVCAQGTGCKYDGHGSCACSCGSSGYLCHYGQECSFDAHGSYKCVDKPSCSADQRRPLARAAYNIRDVEKSCGSGTEHQDQSCLDQTGGCTVRRGPFHLNKQLPTVARAPALSLHSAAAGPWRMDQLASARRWTGLDGEYVASVAAGAVVWPDGSRHALEPAGGGALRVVGLPGAAPLQAQARLVSAGRLEWSDGDVWLLEAPPPAPGTAGAGSEAAGAAEDAGSESAGEGDASESTASEAAAEAAEEAASAPGCAEAARAAEAPAEAEGLRGGASDDSDGEGSSSSSSSPGAAGGADVRGAVRAEAASGPRGAPLEPGAGGCRLSAPRAEGPLFAPPAIVESLCRLPVDERRRRAASLGQWLRSRAAAGGRGLGGVGLTEQTAEALAAHIRARVAAAEAAAAAAAAEAAAGEAAAERRAAAAQPAERAAAARPAAAARAGGRARGGGAAVPLPAPGRSCLRARAARAGAGQLPGGARARSRGSRGRVRVMIGTHTVGERRPGWAGSWRISRSCAATGATTCGTRAWASGSGATAAGARARSPSGSCAVRRGGLPSHSASSSATAAWAAEAVPRGRGSQTLRSRRRNIDPGSEHSADRGGPGLYRCEFSPRCFLFAMPGCPAPWHSRPPIRCLAIRRAPLALLPGRARARPPALPQFFAPAGGGRSG</sequence>